<feature type="transmembrane region" description="Helical" evidence="1">
    <location>
        <begin position="78"/>
        <end position="97"/>
    </location>
</feature>
<protein>
    <submittedName>
        <fullName evidence="2">DUF2069 domain-containing protein</fullName>
    </submittedName>
</protein>
<dbReference type="RefSeq" id="WP_135481046.1">
    <property type="nucleotide sequence ID" value="NZ_SRMF01000001.1"/>
</dbReference>
<organism evidence="2 3">
    <name type="scientific">Natronospirillum operosum</name>
    <dbReference type="NCBI Taxonomy" id="2759953"/>
    <lineage>
        <taxon>Bacteria</taxon>
        <taxon>Pseudomonadati</taxon>
        <taxon>Pseudomonadota</taxon>
        <taxon>Gammaproteobacteria</taxon>
        <taxon>Oceanospirillales</taxon>
        <taxon>Natronospirillaceae</taxon>
        <taxon>Natronospirillum</taxon>
    </lineage>
</organism>
<keyword evidence="1" id="KW-0812">Transmembrane</keyword>
<dbReference type="EMBL" id="SRMF01000001">
    <property type="protein sequence ID" value="TGG95403.1"/>
    <property type="molecule type" value="Genomic_DNA"/>
</dbReference>
<evidence type="ECO:0000313" key="3">
    <source>
        <dbReference type="Proteomes" id="UP000297475"/>
    </source>
</evidence>
<dbReference type="InterPro" id="IPR018643">
    <property type="entry name" value="DUF2069_membrane"/>
</dbReference>
<sequence length="132" mass="15107">MTEMTAYQKKMRAESWQRATWACFWLVMLTFAINTTANAPPDMALGPVVTAGMTFWLLQTLPLWLFFPAMKRHHTRALSWFGYILLLYLPFCIVGAFDPPHWSGVLTSLSVLALFFSNAFWVRALKRARAAS</sequence>
<gene>
    <name evidence="2" type="ORF">E4656_02980</name>
</gene>
<comment type="caution">
    <text evidence="2">The sequence shown here is derived from an EMBL/GenBank/DDBJ whole genome shotgun (WGS) entry which is preliminary data.</text>
</comment>
<dbReference type="OrthoDB" id="5738125at2"/>
<evidence type="ECO:0000313" key="2">
    <source>
        <dbReference type="EMBL" id="TGG95403.1"/>
    </source>
</evidence>
<keyword evidence="1" id="KW-1133">Transmembrane helix</keyword>
<proteinExistence type="predicted"/>
<keyword evidence="3" id="KW-1185">Reference proteome</keyword>
<feature type="transmembrane region" description="Helical" evidence="1">
    <location>
        <begin position="103"/>
        <end position="122"/>
    </location>
</feature>
<name>A0A4Z0WIW8_9GAMM</name>
<feature type="transmembrane region" description="Helical" evidence="1">
    <location>
        <begin position="45"/>
        <end position="66"/>
    </location>
</feature>
<keyword evidence="1" id="KW-0472">Membrane</keyword>
<accession>A0A4Z0WIW8</accession>
<dbReference type="AlphaFoldDB" id="A0A4Z0WIW8"/>
<evidence type="ECO:0000256" key="1">
    <source>
        <dbReference type="SAM" id="Phobius"/>
    </source>
</evidence>
<feature type="transmembrane region" description="Helical" evidence="1">
    <location>
        <begin position="21"/>
        <end position="39"/>
    </location>
</feature>
<reference evidence="2 3" key="1">
    <citation type="submission" date="2019-04" db="EMBL/GenBank/DDBJ databases">
        <title>Natronospirillum operosus gen. nov., sp. nov., a haloalkaliphilic satellite isolated from decaying biomass of laboratory culture of cyanobacterium Geitlerinema sp. and proposal of Natronospirillaceae fam. nov. and Saccharospirillaceae fam. nov.</title>
        <authorList>
            <person name="Kevbrin V."/>
            <person name="Boltyanskaya Y."/>
            <person name="Koziaeva V."/>
            <person name="Grouzdev D.S."/>
            <person name="Park M."/>
            <person name="Cho J."/>
        </authorList>
    </citation>
    <scope>NUCLEOTIDE SEQUENCE [LARGE SCALE GENOMIC DNA]</scope>
    <source>
        <strain evidence="2 3">G-116</strain>
    </source>
</reference>
<dbReference type="Pfam" id="PF09842">
    <property type="entry name" value="DUF2069"/>
    <property type="match status" value="1"/>
</dbReference>
<dbReference type="Proteomes" id="UP000297475">
    <property type="component" value="Unassembled WGS sequence"/>
</dbReference>